<dbReference type="GO" id="GO:0016855">
    <property type="term" value="F:racemase and epimerase activity, acting on amino acids and derivatives"/>
    <property type="evidence" value="ECO:0007669"/>
    <property type="project" value="UniProtKB-UniRule"/>
</dbReference>
<dbReference type="KEGG" id="emt:CPZ25_008125"/>
<dbReference type="InterPro" id="IPR013341">
    <property type="entry name" value="Mandelate_racemase_N_dom"/>
</dbReference>
<dbReference type="SFLD" id="SFLDF00009">
    <property type="entry name" value="o-succinylbenzoate_synthase"/>
    <property type="match status" value="1"/>
</dbReference>
<dbReference type="GO" id="GO:0000287">
    <property type="term" value="F:magnesium ion binding"/>
    <property type="evidence" value="ECO:0007669"/>
    <property type="project" value="UniProtKB-ARBA"/>
</dbReference>
<dbReference type="Gene3D" id="3.30.390.10">
    <property type="entry name" value="Enolase-like, N-terminal domain"/>
    <property type="match status" value="1"/>
</dbReference>
<evidence type="ECO:0000256" key="4">
    <source>
        <dbReference type="ARBA" id="ARBA00023235"/>
    </source>
</evidence>
<accession>A0A4P9C774</accession>
<dbReference type="PANTHER" id="PTHR48073:SF2">
    <property type="entry name" value="O-SUCCINYLBENZOATE SYNTHASE"/>
    <property type="match status" value="1"/>
</dbReference>
<evidence type="ECO:0000256" key="1">
    <source>
        <dbReference type="ARBA" id="ARBA00008031"/>
    </source>
</evidence>
<comment type="cofactor">
    <cofactor evidence="6 7">
        <name>Mg(2+)</name>
        <dbReference type="ChEBI" id="CHEBI:18420"/>
    </cofactor>
    <text evidence="6 7">Binds 1 Mg(2+) ion per subunit.</text>
</comment>
<dbReference type="InterPro" id="IPR018110">
    <property type="entry name" value="Mandel_Rmase/mucon_lact_enz_CS"/>
</dbReference>
<feature type="active site" description="Proton acceptor; specific for (S)-substrate epimerization" evidence="5">
    <location>
        <position position="264"/>
    </location>
</feature>
<keyword evidence="10" id="KW-1185">Reference proteome</keyword>
<dbReference type="SMART" id="SM00922">
    <property type="entry name" value="MR_MLE"/>
    <property type="match status" value="1"/>
</dbReference>
<evidence type="ECO:0000313" key="9">
    <source>
        <dbReference type="EMBL" id="QCT71297.1"/>
    </source>
</evidence>
<dbReference type="Proteomes" id="UP000218387">
    <property type="component" value="Chromosome"/>
</dbReference>
<evidence type="ECO:0000256" key="6">
    <source>
        <dbReference type="PIRSR" id="PIRSR634603-3"/>
    </source>
</evidence>
<dbReference type="AlphaFoldDB" id="A0A4P9C774"/>
<feature type="binding site" evidence="6">
    <location>
        <position position="189"/>
    </location>
    <ligand>
        <name>Mg(2+)</name>
        <dbReference type="ChEBI" id="CHEBI:18420"/>
    </ligand>
</feature>
<dbReference type="SFLD" id="SFLDS00001">
    <property type="entry name" value="Enolase"/>
    <property type="match status" value="1"/>
</dbReference>
<dbReference type="GO" id="GO:0009063">
    <property type="term" value="P:amino acid catabolic process"/>
    <property type="evidence" value="ECO:0007669"/>
    <property type="project" value="InterPro"/>
</dbReference>
<evidence type="ECO:0000256" key="5">
    <source>
        <dbReference type="PIRSR" id="PIRSR634603-1"/>
    </source>
</evidence>
<dbReference type="EMBL" id="CP029487">
    <property type="protein sequence ID" value="QCT71297.1"/>
    <property type="molecule type" value="Genomic_DNA"/>
</dbReference>
<dbReference type="InterPro" id="IPR029065">
    <property type="entry name" value="Enolase_C-like"/>
</dbReference>
<dbReference type="InterPro" id="IPR013342">
    <property type="entry name" value="Mandelate_racemase_C"/>
</dbReference>
<dbReference type="PANTHER" id="PTHR48073">
    <property type="entry name" value="O-SUCCINYLBENZOATE SYNTHASE-RELATED"/>
    <property type="match status" value="1"/>
</dbReference>
<feature type="binding site" evidence="6">
    <location>
        <position position="240"/>
    </location>
    <ligand>
        <name>Mg(2+)</name>
        <dbReference type="ChEBI" id="CHEBI:18420"/>
    </ligand>
</feature>
<keyword evidence="2 6" id="KW-0479">Metal-binding</keyword>
<evidence type="ECO:0000313" key="10">
    <source>
        <dbReference type="Proteomes" id="UP000218387"/>
    </source>
</evidence>
<dbReference type="SUPFAM" id="SSF51604">
    <property type="entry name" value="Enolase C-terminal domain-like"/>
    <property type="match status" value="1"/>
</dbReference>
<evidence type="ECO:0000256" key="3">
    <source>
        <dbReference type="ARBA" id="ARBA00022842"/>
    </source>
</evidence>
<feature type="active site" description="Proton acceptor; specific for (R)-substrate epimerization" evidence="5">
    <location>
        <position position="161"/>
    </location>
</feature>
<protein>
    <recommendedName>
        <fullName evidence="7">Dipeptide epimerase</fullName>
        <ecNumber evidence="7">5.1.1.-</ecNumber>
    </recommendedName>
</protein>
<keyword evidence="3 6" id="KW-0460">Magnesium</keyword>
<dbReference type="Gene3D" id="3.20.20.120">
    <property type="entry name" value="Enolase-like C-terminal domain"/>
    <property type="match status" value="1"/>
</dbReference>
<dbReference type="InterPro" id="IPR034603">
    <property type="entry name" value="Dipeptide_epimerase"/>
</dbReference>
<comment type="similarity">
    <text evidence="1 7">Belongs to the mandelate racemase/muconate lactonizing enzyme family.</text>
</comment>
<dbReference type="RefSeq" id="WP_058693750.1">
    <property type="nucleotide sequence ID" value="NZ_CABJDW020000003.1"/>
</dbReference>
<keyword evidence="4 7" id="KW-0413">Isomerase</keyword>
<dbReference type="CDD" id="cd03319">
    <property type="entry name" value="L-Ala-DL-Glu_epimerase"/>
    <property type="match status" value="1"/>
</dbReference>
<dbReference type="SFLD" id="SFLDG00180">
    <property type="entry name" value="muconate_cycloisomerase"/>
    <property type="match status" value="1"/>
</dbReference>
<evidence type="ECO:0000256" key="7">
    <source>
        <dbReference type="RuleBase" id="RU366006"/>
    </source>
</evidence>
<organism evidence="9 10">
    <name type="scientific">Eubacterium maltosivorans</name>
    <dbReference type="NCBI Taxonomy" id="2041044"/>
    <lineage>
        <taxon>Bacteria</taxon>
        <taxon>Bacillati</taxon>
        <taxon>Bacillota</taxon>
        <taxon>Clostridia</taxon>
        <taxon>Eubacteriales</taxon>
        <taxon>Eubacteriaceae</taxon>
        <taxon>Eubacterium</taxon>
    </lineage>
</organism>
<feature type="binding site" evidence="6">
    <location>
        <position position="215"/>
    </location>
    <ligand>
        <name>Mg(2+)</name>
        <dbReference type="ChEBI" id="CHEBI:18420"/>
    </ligand>
</feature>
<evidence type="ECO:0000256" key="2">
    <source>
        <dbReference type="ARBA" id="ARBA00022723"/>
    </source>
</evidence>
<proteinExistence type="inferred from homology"/>
<reference evidence="9 10" key="1">
    <citation type="submission" date="2018-05" db="EMBL/GenBank/DDBJ databases">
        <title>Genome comparison of Eubacterium sp.</title>
        <authorList>
            <person name="Feng Y."/>
            <person name="Sanchez-Andrea I."/>
            <person name="Stams A.J.M."/>
            <person name="De Vos W.M."/>
        </authorList>
    </citation>
    <scope>NUCLEOTIDE SEQUENCE [LARGE SCALE GENOMIC DNA]</scope>
    <source>
        <strain evidence="9 10">YI</strain>
    </source>
</reference>
<dbReference type="Pfam" id="PF02746">
    <property type="entry name" value="MR_MLE_N"/>
    <property type="match status" value="1"/>
</dbReference>
<name>A0A4P9C774_EUBML</name>
<dbReference type="PROSITE" id="PS00909">
    <property type="entry name" value="MR_MLE_2"/>
    <property type="match status" value="1"/>
</dbReference>
<sequence length="354" mass="38204">MKITKINTKRVKIPLVEPFRISLGVITHAEQILVEIETDEGLVGIGEGSAAVLISGETLESIEAGIHIMEKDIIGCDPMDIEKIYWIMDRAIAHCPSAKTAIDIACYDLIGKITNMPLYKVLGGNSNTFETDMTVGINDPAYMAEKAKTHVAEGFDTIKTKVGTTVEEDVARVKAIRDAVGPNVKIRLDANQGWTPKEAISVINKLADYDIELIEQPVPYHDFDGLAFVTAHSPIPIMSDESVFNSKDAMRAIKMRAVDLINIKLMKCGGIREALKINAIAEAAGVECMLGCMAEESNIGVTAAASLGAAMKNITRADLDAHLTLTDVAVKGGVIMENGKTMIMPEKPGLGLER</sequence>
<dbReference type="SUPFAM" id="SSF54826">
    <property type="entry name" value="Enolase N-terminal domain-like"/>
    <property type="match status" value="1"/>
</dbReference>
<gene>
    <name evidence="9" type="ORF">CPZ25_008125</name>
</gene>
<dbReference type="EC" id="5.1.1.-" evidence="7"/>
<dbReference type="InterPro" id="IPR036849">
    <property type="entry name" value="Enolase-like_C_sf"/>
</dbReference>
<dbReference type="Pfam" id="PF13378">
    <property type="entry name" value="MR_MLE_C"/>
    <property type="match status" value="1"/>
</dbReference>
<dbReference type="InterPro" id="IPR029017">
    <property type="entry name" value="Enolase-like_N"/>
</dbReference>
<dbReference type="GO" id="GO:0006518">
    <property type="term" value="P:peptide metabolic process"/>
    <property type="evidence" value="ECO:0007669"/>
    <property type="project" value="UniProtKB-ARBA"/>
</dbReference>
<feature type="domain" description="Mandelate racemase/muconate lactonizing enzyme C-terminal" evidence="8">
    <location>
        <begin position="140"/>
        <end position="236"/>
    </location>
</feature>
<dbReference type="FunFam" id="3.30.390.10:FF:000009">
    <property type="entry name" value="Hydrophobic dipeptide epimerase"/>
    <property type="match status" value="1"/>
</dbReference>
<evidence type="ECO:0000259" key="8">
    <source>
        <dbReference type="SMART" id="SM00922"/>
    </source>
</evidence>